<evidence type="ECO:0000256" key="4">
    <source>
        <dbReference type="ARBA" id="ARBA00022989"/>
    </source>
</evidence>
<evidence type="ECO:0000313" key="8">
    <source>
        <dbReference type="Proteomes" id="UP000586305"/>
    </source>
</evidence>
<feature type="transmembrane region" description="Helical" evidence="6">
    <location>
        <begin position="363"/>
        <end position="381"/>
    </location>
</feature>
<gene>
    <name evidence="7" type="ORF">HG263_14775</name>
</gene>
<sequence>MFRKLMKQASVLLGGNLSASVLNFLSVAVALKALGVESFGAVTLLQSYILVISLCFNPQAWQGLIRYLHLEKDKASLIKLTLYYDFLCAVLGTLLAVCLTDLYLSFFDLSEYSHLLKYSSLYILVNQTSVAIGVLRYHERYTVLALQSVISAVIFFVCALVGYWQSYSIEFYVISYLLSLTIGVIYIQLCSIQPIKQLLGTQCSKKMSNTDKGTFNKFNYTVHLTALADIPVKQLDNILVGAVVSVGAAGAYRVIKQIATISTKVTGPLNQVLYPEVSNLLAEKAYSKVRYAMSKLILFLLVPSLVVVLFATMTADYWILAMFSQELVEYKWHIGAFLIMHAVATAFTPIHPVFLALGYVKKLFYITLISNLVLCLAIVILGPYIELWGVLLAIFLQYFLTIAWKFPLILKRLTEQANESLTLHT</sequence>
<dbReference type="AlphaFoldDB" id="A0A849VDM9"/>
<dbReference type="GO" id="GO:0005886">
    <property type="term" value="C:plasma membrane"/>
    <property type="evidence" value="ECO:0007669"/>
    <property type="project" value="UniProtKB-SubCell"/>
</dbReference>
<dbReference type="PANTHER" id="PTHR30250">
    <property type="entry name" value="PST FAMILY PREDICTED COLANIC ACID TRANSPORTER"/>
    <property type="match status" value="1"/>
</dbReference>
<keyword evidence="3 6" id="KW-0812">Transmembrane</keyword>
<comment type="subcellular location">
    <subcellularLocation>
        <location evidence="1">Cell membrane</location>
        <topology evidence="1">Multi-pass membrane protein</topology>
    </subcellularLocation>
</comment>
<dbReference type="InterPro" id="IPR002797">
    <property type="entry name" value="Polysacc_synth"/>
</dbReference>
<dbReference type="Proteomes" id="UP000586305">
    <property type="component" value="Unassembled WGS sequence"/>
</dbReference>
<name>A0A849VDM9_9GAMM</name>
<accession>A0A849VDM9</accession>
<protein>
    <submittedName>
        <fullName evidence="7">Lipopolysaccharide biosynthesis protein</fullName>
    </submittedName>
</protein>
<keyword evidence="5 6" id="KW-0472">Membrane</keyword>
<dbReference type="RefSeq" id="WP_171626856.1">
    <property type="nucleotide sequence ID" value="NZ_JABBPG010000006.1"/>
</dbReference>
<evidence type="ECO:0000256" key="2">
    <source>
        <dbReference type="ARBA" id="ARBA00022475"/>
    </source>
</evidence>
<dbReference type="PANTHER" id="PTHR30250:SF11">
    <property type="entry name" value="O-ANTIGEN TRANSPORTER-RELATED"/>
    <property type="match status" value="1"/>
</dbReference>
<feature type="transmembrane region" description="Helical" evidence="6">
    <location>
        <begin position="144"/>
        <end position="165"/>
    </location>
</feature>
<feature type="transmembrane region" description="Helical" evidence="6">
    <location>
        <begin position="387"/>
        <end position="406"/>
    </location>
</feature>
<dbReference type="InterPro" id="IPR050833">
    <property type="entry name" value="Poly_Biosynth_Transport"/>
</dbReference>
<feature type="transmembrane region" description="Helical" evidence="6">
    <location>
        <begin position="82"/>
        <end position="106"/>
    </location>
</feature>
<keyword evidence="2" id="KW-1003">Cell membrane</keyword>
<feature type="transmembrane region" description="Helical" evidence="6">
    <location>
        <begin position="40"/>
        <end position="61"/>
    </location>
</feature>
<evidence type="ECO:0000313" key="7">
    <source>
        <dbReference type="EMBL" id="NOU51799.1"/>
    </source>
</evidence>
<evidence type="ECO:0000256" key="1">
    <source>
        <dbReference type="ARBA" id="ARBA00004651"/>
    </source>
</evidence>
<feature type="transmembrane region" description="Helical" evidence="6">
    <location>
        <begin position="171"/>
        <end position="189"/>
    </location>
</feature>
<evidence type="ECO:0000256" key="5">
    <source>
        <dbReference type="ARBA" id="ARBA00023136"/>
    </source>
</evidence>
<feature type="transmembrane region" description="Helical" evidence="6">
    <location>
        <begin position="332"/>
        <end position="356"/>
    </location>
</feature>
<organism evidence="7 8">
    <name type="scientific">Pseudoalteromonas caenipelagi</name>
    <dbReference type="NCBI Taxonomy" id="2726988"/>
    <lineage>
        <taxon>Bacteria</taxon>
        <taxon>Pseudomonadati</taxon>
        <taxon>Pseudomonadota</taxon>
        <taxon>Gammaproteobacteria</taxon>
        <taxon>Alteromonadales</taxon>
        <taxon>Pseudoalteromonadaceae</taxon>
        <taxon>Pseudoalteromonas</taxon>
    </lineage>
</organism>
<comment type="caution">
    <text evidence="7">The sequence shown here is derived from an EMBL/GenBank/DDBJ whole genome shotgun (WGS) entry which is preliminary data.</text>
</comment>
<dbReference type="EMBL" id="JABBPG010000006">
    <property type="protein sequence ID" value="NOU51799.1"/>
    <property type="molecule type" value="Genomic_DNA"/>
</dbReference>
<evidence type="ECO:0000256" key="6">
    <source>
        <dbReference type="SAM" id="Phobius"/>
    </source>
</evidence>
<dbReference type="Pfam" id="PF01943">
    <property type="entry name" value="Polysacc_synt"/>
    <property type="match status" value="1"/>
</dbReference>
<keyword evidence="4 6" id="KW-1133">Transmembrane helix</keyword>
<feature type="transmembrane region" description="Helical" evidence="6">
    <location>
        <begin position="296"/>
        <end position="320"/>
    </location>
</feature>
<keyword evidence="8" id="KW-1185">Reference proteome</keyword>
<evidence type="ECO:0000256" key="3">
    <source>
        <dbReference type="ARBA" id="ARBA00022692"/>
    </source>
</evidence>
<reference evidence="7 8" key="1">
    <citation type="submission" date="2020-04" db="EMBL/GenBank/DDBJ databases">
        <title>Pseudoalteromonas caenipelagi sp. nov., isolated from a tidal flat.</title>
        <authorList>
            <person name="Park S."/>
            <person name="Yoon J.-H."/>
        </authorList>
    </citation>
    <scope>NUCLEOTIDE SEQUENCE [LARGE SCALE GENOMIC DNA]</scope>
    <source>
        <strain evidence="7 8">JBTF-M23</strain>
    </source>
</reference>
<proteinExistence type="predicted"/>